<feature type="region of interest" description="Disordered" evidence="1">
    <location>
        <begin position="1"/>
        <end position="22"/>
    </location>
</feature>
<reference evidence="2" key="1">
    <citation type="journal article" date="2023" name="Mol. Phylogenet. Evol.">
        <title>Genome-scale phylogeny and comparative genomics of the fungal order Sordariales.</title>
        <authorList>
            <person name="Hensen N."/>
            <person name="Bonometti L."/>
            <person name="Westerberg I."/>
            <person name="Brannstrom I.O."/>
            <person name="Guillou S."/>
            <person name="Cros-Aarteil S."/>
            <person name="Calhoun S."/>
            <person name="Haridas S."/>
            <person name="Kuo A."/>
            <person name="Mondo S."/>
            <person name="Pangilinan J."/>
            <person name="Riley R."/>
            <person name="LaButti K."/>
            <person name="Andreopoulos B."/>
            <person name="Lipzen A."/>
            <person name="Chen C."/>
            <person name="Yan M."/>
            <person name="Daum C."/>
            <person name="Ng V."/>
            <person name="Clum A."/>
            <person name="Steindorff A."/>
            <person name="Ohm R.A."/>
            <person name="Martin F."/>
            <person name="Silar P."/>
            <person name="Natvig D.O."/>
            <person name="Lalanne C."/>
            <person name="Gautier V."/>
            <person name="Ament-Velasquez S.L."/>
            <person name="Kruys A."/>
            <person name="Hutchinson M.I."/>
            <person name="Powell A.J."/>
            <person name="Barry K."/>
            <person name="Miller A.N."/>
            <person name="Grigoriev I.V."/>
            <person name="Debuchy R."/>
            <person name="Gladieux P."/>
            <person name="Hiltunen Thoren M."/>
            <person name="Johannesson H."/>
        </authorList>
    </citation>
    <scope>NUCLEOTIDE SEQUENCE</scope>
    <source>
        <strain evidence="2">CBS 757.83</strain>
    </source>
</reference>
<evidence type="ECO:0000256" key="1">
    <source>
        <dbReference type="SAM" id="MobiDB-lite"/>
    </source>
</evidence>
<feature type="region of interest" description="Disordered" evidence="1">
    <location>
        <begin position="118"/>
        <end position="141"/>
    </location>
</feature>
<name>A0AAN6T1P9_9PEZI</name>
<dbReference type="Proteomes" id="UP001305647">
    <property type="component" value="Unassembled WGS sequence"/>
</dbReference>
<protein>
    <submittedName>
        <fullName evidence="2">Uncharacterized protein</fullName>
    </submittedName>
</protein>
<dbReference type="AlphaFoldDB" id="A0AAN6T1P9"/>
<sequence>MAGNTQSLTSNPKRNSRGKKRRDEWWHNLDVFAHPAARGGKTQPYLTDRNSTSNGNRLWRVFMDGHRRLLFPRFAAQQSRHQATDPRSYPNIKPYSVHLPLCIWGGDRAGHGQTCGLETPKRASSRHKRTRTTSFLPLLPPPKQRVNAAQVLRPERILGL</sequence>
<proteinExistence type="predicted"/>
<organism evidence="2 3">
    <name type="scientific">Parathielavia hyrcaniae</name>
    <dbReference type="NCBI Taxonomy" id="113614"/>
    <lineage>
        <taxon>Eukaryota</taxon>
        <taxon>Fungi</taxon>
        <taxon>Dikarya</taxon>
        <taxon>Ascomycota</taxon>
        <taxon>Pezizomycotina</taxon>
        <taxon>Sordariomycetes</taxon>
        <taxon>Sordariomycetidae</taxon>
        <taxon>Sordariales</taxon>
        <taxon>Chaetomiaceae</taxon>
        <taxon>Parathielavia</taxon>
    </lineage>
</organism>
<keyword evidence="3" id="KW-1185">Reference proteome</keyword>
<gene>
    <name evidence="2" type="ORF">N658DRAFT_64485</name>
</gene>
<accession>A0AAN6T1P9</accession>
<dbReference type="EMBL" id="MU863635">
    <property type="protein sequence ID" value="KAK4101548.1"/>
    <property type="molecule type" value="Genomic_DNA"/>
</dbReference>
<comment type="caution">
    <text evidence="2">The sequence shown here is derived from an EMBL/GenBank/DDBJ whole genome shotgun (WGS) entry which is preliminary data.</text>
</comment>
<feature type="compositionally biased region" description="Polar residues" evidence="1">
    <location>
        <begin position="1"/>
        <end position="13"/>
    </location>
</feature>
<evidence type="ECO:0000313" key="3">
    <source>
        <dbReference type="Proteomes" id="UP001305647"/>
    </source>
</evidence>
<evidence type="ECO:0000313" key="2">
    <source>
        <dbReference type="EMBL" id="KAK4101548.1"/>
    </source>
</evidence>
<reference evidence="2" key="2">
    <citation type="submission" date="2023-05" db="EMBL/GenBank/DDBJ databases">
        <authorList>
            <consortium name="Lawrence Berkeley National Laboratory"/>
            <person name="Steindorff A."/>
            <person name="Hensen N."/>
            <person name="Bonometti L."/>
            <person name="Westerberg I."/>
            <person name="Brannstrom I.O."/>
            <person name="Guillou S."/>
            <person name="Cros-Aarteil S."/>
            <person name="Calhoun S."/>
            <person name="Haridas S."/>
            <person name="Kuo A."/>
            <person name="Mondo S."/>
            <person name="Pangilinan J."/>
            <person name="Riley R."/>
            <person name="Labutti K."/>
            <person name="Andreopoulos B."/>
            <person name="Lipzen A."/>
            <person name="Chen C."/>
            <person name="Yanf M."/>
            <person name="Daum C."/>
            <person name="Ng V."/>
            <person name="Clum A."/>
            <person name="Ohm R."/>
            <person name="Martin F."/>
            <person name="Silar P."/>
            <person name="Natvig D."/>
            <person name="Lalanne C."/>
            <person name="Gautier V."/>
            <person name="Ament-Velasquez S.L."/>
            <person name="Kruys A."/>
            <person name="Hutchinson M.I."/>
            <person name="Powell A.J."/>
            <person name="Barry K."/>
            <person name="Miller A.N."/>
            <person name="Grigoriev I.V."/>
            <person name="Debuchy R."/>
            <person name="Gladieux P."/>
            <person name="Thoren M.H."/>
            <person name="Johannesson H."/>
        </authorList>
    </citation>
    <scope>NUCLEOTIDE SEQUENCE</scope>
    <source>
        <strain evidence="2">CBS 757.83</strain>
    </source>
</reference>